<dbReference type="Gene3D" id="1.10.10.60">
    <property type="entry name" value="Homeodomain-like"/>
    <property type="match status" value="1"/>
</dbReference>
<dbReference type="InterPro" id="IPR050204">
    <property type="entry name" value="AraC_XylS_family_regulators"/>
</dbReference>
<dbReference type="EMBL" id="JAJLJH010000007">
    <property type="protein sequence ID" value="MCK9688175.1"/>
    <property type="molecule type" value="Genomic_DNA"/>
</dbReference>
<dbReference type="InterPro" id="IPR011051">
    <property type="entry name" value="RmlC_Cupin_sf"/>
</dbReference>
<dbReference type="GO" id="GO:0003700">
    <property type="term" value="F:DNA-binding transcription factor activity"/>
    <property type="evidence" value="ECO:0007669"/>
    <property type="project" value="InterPro"/>
</dbReference>
<reference evidence="5" key="1">
    <citation type="submission" date="2021-11" db="EMBL/GenBank/DDBJ databases">
        <title>BS-T2-15 a new species belonging to the Comamonadaceae family isolated from the soil of a French oak forest.</title>
        <authorList>
            <person name="Mieszkin S."/>
            <person name="Alain K."/>
        </authorList>
    </citation>
    <scope>NUCLEOTIDE SEQUENCE</scope>
    <source>
        <strain evidence="5">BS-T2-15</strain>
    </source>
</reference>
<dbReference type="Proteomes" id="UP001139353">
    <property type="component" value="Unassembled WGS sequence"/>
</dbReference>
<feature type="domain" description="HTH araC/xylS-type" evidence="4">
    <location>
        <begin position="135"/>
        <end position="232"/>
    </location>
</feature>
<comment type="caution">
    <text evidence="5">The sequence shown here is derived from an EMBL/GenBank/DDBJ whole genome shotgun (WGS) entry which is preliminary data.</text>
</comment>
<dbReference type="SUPFAM" id="SSF46689">
    <property type="entry name" value="Homeodomain-like"/>
    <property type="match status" value="1"/>
</dbReference>
<keyword evidence="6" id="KW-1185">Reference proteome</keyword>
<evidence type="ECO:0000313" key="6">
    <source>
        <dbReference type="Proteomes" id="UP001139353"/>
    </source>
</evidence>
<dbReference type="SUPFAM" id="SSF51182">
    <property type="entry name" value="RmlC-like cupins"/>
    <property type="match status" value="1"/>
</dbReference>
<sequence length="237" mass="26300">MNDPAAIHLRTVAPGLERLERAGWLPRHRHRDAYALIAVDGVFEQVSYAGRVLARPGDLLVQPTLDCHANRSLSAHVRVLRLPWRFEPGTGGVHALRDLDAVVRAAQRGPDEALALIERELAGRAPRAARHDDWEDELARQIVDGRVSELRDWARANALAPETVSRGFGRRFGVTPSRFRLEWRTRAACLRLASRAGALRDIAAETGFADQAHMSRCVLEMTGATPGRWRAASRGHP</sequence>
<dbReference type="PANTHER" id="PTHR46796">
    <property type="entry name" value="HTH-TYPE TRANSCRIPTIONAL ACTIVATOR RHAS-RELATED"/>
    <property type="match status" value="1"/>
</dbReference>
<dbReference type="PROSITE" id="PS01124">
    <property type="entry name" value="HTH_ARAC_FAMILY_2"/>
    <property type="match status" value="1"/>
</dbReference>
<evidence type="ECO:0000259" key="4">
    <source>
        <dbReference type="PROSITE" id="PS01124"/>
    </source>
</evidence>
<proteinExistence type="predicted"/>
<protein>
    <submittedName>
        <fullName evidence="5">AraC family transcriptional regulator</fullName>
    </submittedName>
</protein>
<dbReference type="RefSeq" id="WP_275684219.1">
    <property type="nucleotide sequence ID" value="NZ_JAJLJH010000007.1"/>
</dbReference>
<keyword evidence="1" id="KW-0805">Transcription regulation</keyword>
<evidence type="ECO:0000256" key="2">
    <source>
        <dbReference type="ARBA" id="ARBA00023125"/>
    </source>
</evidence>
<keyword evidence="3" id="KW-0804">Transcription</keyword>
<evidence type="ECO:0000256" key="3">
    <source>
        <dbReference type="ARBA" id="ARBA00023163"/>
    </source>
</evidence>
<gene>
    <name evidence="5" type="ORF">LPC04_20915</name>
</gene>
<dbReference type="SMART" id="SM00342">
    <property type="entry name" value="HTH_ARAC"/>
    <property type="match status" value="1"/>
</dbReference>
<dbReference type="Pfam" id="PF12833">
    <property type="entry name" value="HTH_18"/>
    <property type="match status" value="1"/>
</dbReference>
<keyword evidence="2" id="KW-0238">DNA-binding</keyword>
<dbReference type="InterPro" id="IPR018060">
    <property type="entry name" value="HTH_AraC"/>
</dbReference>
<evidence type="ECO:0000256" key="1">
    <source>
        <dbReference type="ARBA" id="ARBA00023015"/>
    </source>
</evidence>
<evidence type="ECO:0000313" key="5">
    <source>
        <dbReference type="EMBL" id="MCK9688175.1"/>
    </source>
</evidence>
<accession>A0A9X2C3W5</accession>
<dbReference type="AlphaFoldDB" id="A0A9X2C3W5"/>
<dbReference type="GO" id="GO:0043565">
    <property type="term" value="F:sequence-specific DNA binding"/>
    <property type="evidence" value="ECO:0007669"/>
    <property type="project" value="InterPro"/>
</dbReference>
<name>A0A9X2C3W5_9BURK</name>
<organism evidence="5 6">
    <name type="scientific">Scleromatobacter humisilvae</name>
    <dbReference type="NCBI Taxonomy" id="2897159"/>
    <lineage>
        <taxon>Bacteria</taxon>
        <taxon>Pseudomonadati</taxon>
        <taxon>Pseudomonadota</taxon>
        <taxon>Betaproteobacteria</taxon>
        <taxon>Burkholderiales</taxon>
        <taxon>Sphaerotilaceae</taxon>
        <taxon>Scleromatobacter</taxon>
    </lineage>
</organism>
<dbReference type="InterPro" id="IPR009057">
    <property type="entry name" value="Homeodomain-like_sf"/>
</dbReference>